<dbReference type="InterPro" id="IPR000671">
    <property type="entry name" value="Peptidase_A31"/>
</dbReference>
<dbReference type="EMBL" id="JBHSBB010000013">
    <property type="protein sequence ID" value="MFC4033505.1"/>
    <property type="molecule type" value="Genomic_DNA"/>
</dbReference>
<feature type="compositionally biased region" description="Pro residues" evidence="5">
    <location>
        <begin position="203"/>
        <end position="215"/>
    </location>
</feature>
<reference evidence="7" key="1">
    <citation type="journal article" date="2019" name="Int. J. Syst. Evol. Microbiol.">
        <title>The Global Catalogue of Microorganisms (GCM) 10K type strain sequencing project: providing services to taxonomists for standard genome sequencing and annotation.</title>
        <authorList>
            <consortium name="The Broad Institute Genomics Platform"/>
            <consortium name="The Broad Institute Genome Sequencing Center for Infectious Disease"/>
            <person name="Wu L."/>
            <person name="Ma J."/>
        </authorList>
    </citation>
    <scope>NUCLEOTIDE SEQUENCE [LARGE SCALE GENOMIC DNA]</scope>
    <source>
        <strain evidence="7">CGMCC 4.7237</strain>
    </source>
</reference>
<evidence type="ECO:0000313" key="7">
    <source>
        <dbReference type="Proteomes" id="UP001595765"/>
    </source>
</evidence>
<evidence type="ECO:0000256" key="4">
    <source>
        <dbReference type="ARBA" id="ARBA00022801"/>
    </source>
</evidence>
<feature type="compositionally biased region" description="Low complexity" evidence="5">
    <location>
        <begin position="216"/>
        <end position="236"/>
    </location>
</feature>
<name>A0ABV8HRS0_9ACTN</name>
<proteinExistence type="inferred from homology"/>
<dbReference type="PANTHER" id="PTHR30302:SF1">
    <property type="entry name" value="HYDROGENASE 2 MATURATION PROTEASE"/>
    <property type="match status" value="1"/>
</dbReference>
<dbReference type="GO" id="GO:0006508">
    <property type="term" value="P:proteolysis"/>
    <property type="evidence" value="ECO:0007669"/>
    <property type="project" value="UniProtKB-KW"/>
</dbReference>
<accession>A0ABV8HRS0</accession>
<feature type="region of interest" description="Disordered" evidence="5">
    <location>
        <begin position="203"/>
        <end position="236"/>
    </location>
</feature>
<keyword evidence="2 6" id="KW-0645">Protease</keyword>
<gene>
    <name evidence="6" type="ORF">ACFO3J_18750</name>
</gene>
<feature type="region of interest" description="Disordered" evidence="5">
    <location>
        <begin position="1"/>
        <end position="30"/>
    </location>
</feature>
<comment type="caution">
    <text evidence="6">The sequence shown here is derived from an EMBL/GenBank/DDBJ whole genome shotgun (WGS) entry which is preliminary data.</text>
</comment>
<dbReference type="InterPro" id="IPR023430">
    <property type="entry name" value="Pept_HybD-like_dom_sf"/>
</dbReference>
<dbReference type="GO" id="GO:0008233">
    <property type="term" value="F:peptidase activity"/>
    <property type="evidence" value="ECO:0007669"/>
    <property type="project" value="UniProtKB-KW"/>
</dbReference>
<keyword evidence="4" id="KW-0378">Hydrolase</keyword>
<organism evidence="6 7">
    <name type="scientific">Streptomyces polygonati</name>
    <dbReference type="NCBI Taxonomy" id="1617087"/>
    <lineage>
        <taxon>Bacteria</taxon>
        <taxon>Bacillati</taxon>
        <taxon>Actinomycetota</taxon>
        <taxon>Actinomycetes</taxon>
        <taxon>Kitasatosporales</taxon>
        <taxon>Streptomycetaceae</taxon>
        <taxon>Streptomyces</taxon>
    </lineage>
</organism>
<evidence type="ECO:0000256" key="1">
    <source>
        <dbReference type="ARBA" id="ARBA00006814"/>
    </source>
</evidence>
<keyword evidence="7" id="KW-1185">Reference proteome</keyword>
<dbReference type="PRINTS" id="PR00446">
    <property type="entry name" value="HYDRGNUPTAKE"/>
</dbReference>
<evidence type="ECO:0000256" key="5">
    <source>
        <dbReference type="SAM" id="MobiDB-lite"/>
    </source>
</evidence>
<evidence type="ECO:0000313" key="6">
    <source>
        <dbReference type="EMBL" id="MFC4033505.1"/>
    </source>
</evidence>
<protein>
    <submittedName>
        <fullName evidence="6">Hydrogenase maturation protease</fullName>
    </submittedName>
</protein>
<dbReference type="RefSeq" id="WP_386430596.1">
    <property type="nucleotide sequence ID" value="NZ_JBHSBB010000013.1"/>
</dbReference>
<dbReference type="PANTHER" id="PTHR30302">
    <property type="entry name" value="HYDROGENASE 1 MATURATION PROTEASE"/>
    <property type="match status" value="1"/>
</dbReference>
<dbReference type="Proteomes" id="UP001595765">
    <property type="component" value="Unassembled WGS sequence"/>
</dbReference>
<evidence type="ECO:0000256" key="3">
    <source>
        <dbReference type="ARBA" id="ARBA00022750"/>
    </source>
</evidence>
<dbReference type="Pfam" id="PF01750">
    <property type="entry name" value="HycI"/>
    <property type="match status" value="1"/>
</dbReference>
<dbReference type="NCBIfam" id="TIGR00072">
    <property type="entry name" value="hydrog_prot"/>
    <property type="match status" value="1"/>
</dbReference>
<sequence>MVDGVPGGVPDRRPDPVRADSASADPVRADPVHADPVRANVLVAGVGNLFLGDDGFGPEVVRRLIGAGGLPPHVRVVDYGTRGMHLAYDLLDGYDALILIDACPGDGPPGRLTLLDIGPEHLGTGEFDAHGMNPVSVLANLHRLGGALPATYLVGCTPAGVEEGIGLSEAVAAAVPEAVEAVRALIRRLVPADILAPVSPGAPVAPPELPVPAGPVAPADLTEPAEPAAPAEFRSP</sequence>
<keyword evidence="3" id="KW-0064">Aspartyl protease</keyword>
<dbReference type="Gene3D" id="3.40.50.1450">
    <property type="entry name" value="HybD-like"/>
    <property type="match status" value="1"/>
</dbReference>
<comment type="similarity">
    <text evidence="1">Belongs to the peptidase A31 family.</text>
</comment>
<evidence type="ECO:0000256" key="2">
    <source>
        <dbReference type="ARBA" id="ARBA00022670"/>
    </source>
</evidence>
<dbReference type="SUPFAM" id="SSF53163">
    <property type="entry name" value="HybD-like"/>
    <property type="match status" value="1"/>
</dbReference>